<comment type="caution">
    <text evidence="1">The sequence shown here is derived from an EMBL/GenBank/DDBJ whole genome shotgun (WGS) entry which is preliminary data.</text>
</comment>
<protein>
    <submittedName>
        <fullName evidence="1">Uncharacterized protein</fullName>
    </submittedName>
</protein>
<evidence type="ECO:0000313" key="1">
    <source>
        <dbReference type="EMBL" id="KKM76160.1"/>
    </source>
</evidence>
<sequence length="420" mass="46794">MGRASIPTLLSIDRWATLLGVSPIIWNQMFSENFGATADCGDPWYQFAWQNPEFTSREDIARAINEAEGMITSAMGYFPMPNWTMQERKQTTRPAKPELIARSNTNVRGFHKSIELDHGYIISGGRRQVDLIEAGVAVALSDADGAGGAGDGYEEVATSAAIETDVVDCEIHAYLPSRAGSFAYEIRPIVVTSTGGFATITFNSWQLVDPDLQDMLSAERPANRIDAEDPASYLDEIDVYRVWNDPQSQVTLMWEQPSVGCNQCGGSGCVACSFSTQAGCMFVRDERLGFVGYRPATWDSDDEEFDTANLVICRDPEQLRLWYYSGWESTDPRVTCPRTQMDPQFEMAIVHLSVTLLDRNVCSCNNVERFVEYWSEDLSRLGRDVSHQVTPRDLGNPFGPTRGAVAAWKAINSNGRRIRK</sequence>
<gene>
    <name evidence="1" type="ORF">LCGC14_1382940</name>
</gene>
<name>A0A0F9MHK9_9ZZZZ</name>
<proteinExistence type="predicted"/>
<reference evidence="1" key="1">
    <citation type="journal article" date="2015" name="Nature">
        <title>Complex archaea that bridge the gap between prokaryotes and eukaryotes.</title>
        <authorList>
            <person name="Spang A."/>
            <person name="Saw J.H."/>
            <person name="Jorgensen S.L."/>
            <person name="Zaremba-Niedzwiedzka K."/>
            <person name="Martijn J."/>
            <person name="Lind A.E."/>
            <person name="van Eijk R."/>
            <person name="Schleper C."/>
            <person name="Guy L."/>
            <person name="Ettema T.J."/>
        </authorList>
    </citation>
    <scope>NUCLEOTIDE SEQUENCE</scope>
</reference>
<organism evidence="1">
    <name type="scientific">marine sediment metagenome</name>
    <dbReference type="NCBI Taxonomy" id="412755"/>
    <lineage>
        <taxon>unclassified sequences</taxon>
        <taxon>metagenomes</taxon>
        <taxon>ecological metagenomes</taxon>
    </lineage>
</organism>
<accession>A0A0F9MHK9</accession>
<dbReference type="AlphaFoldDB" id="A0A0F9MHK9"/>
<dbReference type="EMBL" id="LAZR01008856">
    <property type="protein sequence ID" value="KKM76160.1"/>
    <property type="molecule type" value="Genomic_DNA"/>
</dbReference>